<dbReference type="AlphaFoldDB" id="E7GCP2"/>
<dbReference type="HOGENOM" id="CLU_063749_2_0_9"/>
<dbReference type="GO" id="GO:0046872">
    <property type="term" value="F:metal ion binding"/>
    <property type="evidence" value="ECO:0007669"/>
    <property type="project" value="UniProtKB-KW"/>
</dbReference>
<dbReference type="InterPro" id="IPR024654">
    <property type="entry name" value="Calcineurin-like_PHP_lpxH"/>
</dbReference>
<evidence type="ECO:0000313" key="5">
    <source>
        <dbReference type="Proteomes" id="UP000003157"/>
    </source>
</evidence>
<dbReference type="Pfam" id="PF12850">
    <property type="entry name" value="Metallophos_2"/>
    <property type="match status" value="1"/>
</dbReference>
<dbReference type="OrthoDB" id="9800565at2"/>
<sequence length="158" mass="17937">MKKVVVMSDNHGNDSMMEYIKAQEPHADYYIHCGDSEASYKELLTGYICVKGNNDWSLDLPMEAKLQIEDVTLFITHGQYLGYFNRELAMKDLLIRNHCQVFISGHTHMPLFLKDGSYYYINPGSTSLPRGGSKKSYAVVTIDGQAVDCVFKEIPRSQ</sequence>
<dbReference type="SUPFAM" id="SSF56300">
    <property type="entry name" value="Metallo-dependent phosphatases"/>
    <property type="match status" value="1"/>
</dbReference>
<evidence type="ECO:0000313" key="4">
    <source>
        <dbReference type="EMBL" id="EFW04251.1"/>
    </source>
</evidence>
<dbReference type="EC" id="3.1.4.-" evidence="2"/>
<evidence type="ECO:0000256" key="1">
    <source>
        <dbReference type="ARBA" id="ARBA00008950"/>
    </source>
</evidence>
<dbReference type="NCBIfam" id="TIGR00040">
    <property type="entry name" value="yfcE"/>
    <property type="match status" value="1"/>
</dbReference>
<accession>E7GCP2</accession>
<comment type="similarity">
    <text evidence="1 2">Belongs to the metallophosphoesterase superfamily. YfcE family.</text>
</comment>
<dbReference type="GO" id="GO:0016787">
    <property type="term" value="F:hydrolase activity"/>
    <property type="evidence" value="ECO:0007669"/>
    <property type="project" value="UniProtKB-UniRule"/>
</dbReference>
<dbReference type="RefSeq" id="WP_008789622.1">
    <property type="nucleotide sequence ID" value="NZ_AKCB01000001.1"/>
</dbReference>
<proteinExistence type="inferred from homology"/>
<gene>
    <name evidence="4" type="ORF">HMPREF9488_02534</name>
</gene>
<reference evidence="4 5" key="1">
    <citation type="submission" date="2010-12" db="EMBL/GenBank/DDBJ databases">
        <title>The Genome Sequence of Coprobacillus sp. strain 29_1.</title>
        <authorList>
            <consortium name="The Broad Institute Genome Sequencing Platform"/>
            <person name="Earl A."/>
            <person name="Ward D."/>
            <person name="Feldgarden M."/>
            <person name="Gevers D."/>
            <person name="Daigneault M."/>
            <person name="Sibley C.D."/>
            <person name="White A."/>
            <person name="Strauss J."/>
            <person name="Allen-Vercoe E."/>
            <person name="Young S.K."/>
            <person name="Zeng Q."/>
            <person name="Gargeya S."/>
            <person name="Fitzgerald M."/>
            <person name="Haas B."/>
            <person name="Abouelleil A."/>
            <person name="Alvarado L."/>
            <person name="Arachchi H.M."/>
            <person name="Berlin A."/>
            <person name="Brown A."/>
            <person name="Chapman S.B."/>
            <person name="Chen Z."/>
            <person name="Dunbar C."/>
            <person name="Freedman E."/>
            <person name="Gearin G."/>
            <person name="Gellesch M."/>
            <person name="Goldberg J."/>
            <person name="Griggs A."/>
            <person name="Gujja S."/>
            <person name="Heilman E."/>
            <person name="Heiman D."/>
            <person name="Howarth C."/>
            <person name="Larson L."/>
            <person name="Lui A."/>
            <person name="MacDonald P.J.P."/>
            <person name="Mehta T."/>
            <person name="Montmayeur A."/>
            <person name="Murphy C."/>
            <person name="Neiman D."/>
            <person name="Pearson M."/>
            <person name="Priest M."/>
            <person name="Roberts A."/>
            <person name="Saif S."/>
            <person name="Shea T."/>
            <person name="Shenoy N."/>
            <person name="Sisk P."/>
            <person name="Stolte C."/>
            <person name="Sykes S."/>
            <person name="White J."/>
            <person name="Yandava C."/>
            <person name="Nusbaum C."/>
            <person name="Birren B."/>
        </authorList>
    </citation>
    <scope>NUCLEOTIDE SEQUENCE [LARGE SCALE GENOMIC DNA]</scope>
    <source>
        <strain evidence="4 5">29_1</strain>
    </source>
</reference>
<dbReference type="Proteomes" id="UP000003157">
    <property type="component" value="Unassembled WGS sequence"/>
</dbReference>
<organism evidence="4 5">
    <name type="scientific">Coprobacillus cateniformis</name>
    <dbReference type="NCBI Taxonomy" id="100884"/>
    <lineage>
        <taxon>Bacteria</taxon>
        <taxon>Bacillati</taxon>
        <taxon>Bacillota</taxon>
        <taxon>Erysipelotrichia</taxon>
        <taxon>Erysipelotrichales</taxon>
        <taxon>Coprobacillaceae</taxon>
        <taxon>Coprobacillus</taxon>
    </lineage>
</organism>
<keyword evidence="5" id="KW-1185">Reference proteome</keyword>
<dbReference type="GeneID" id="78228119"/>
<name>E7GCP2_9FIRM</name>
<dbReference type="PANTHER" id="PTHR11124">
    <property type="entry name" value="VACUOLAR SORTING PROTEIN VPS29"/>
    <property type="match status" value="1"/>
</dbReference>
<dbReference type="Gene3D" id="3.60.21.10">
    <property type="match status" value="1"/>
</dbReference>
<feature type="domain" description="Calcineurin-like phosphoesterase" evidence="3">
    <location>
        <begin position="3"/>
        <end position="143"/>
    </location>
</feature>
<dbReference type="EMBL" id="ADKX01000039">
    <property type="protein sequence ID" value="EFW04251.1"/>
    <property type="molecule type" value="Genomic_DNA"/>
</dbReference>
<dbReference type="eggNOG" id="COG0622">
    <property type="taxonomic scope" value="Bacteria"/>
</dbReference>
<keyword evidence="2" id="KW-0479">Metal-binding</keyword>
<evidence type="ECO:0000259" key="3">
    <source>
        <dbReference type="Pfam" id="PF12850"/>
    </source>
</evidence>
<dbReference type="STRING" id="100884.GCA_000269565_00187"/>
<dbReference type="InterPro" id="IPR000979">
    <property type="entry name" value="Phosphodiesterase_MJ0936/Vps29"/>
</dbReference>
<comment type="caution">
    <text evidence="4">The sequence shown here is derived from an EMBL/GenBank/DDBJ whole genome shotgun (WGS) entry which is preliminary data.</text>
</comment>
<evidence type="ECO:0000256" key="2">
    <source>
        <dbReference type="RuleBase" id="RU362039"/>
    </source>
</evidence>
<comment type="cofactor">
    <cofactor evidence="2">
        <name>a divalent metal cation</name>
        <dbReference type="ChEBI" id="CHEBI:60240"/>
    </cofactor>
</comment>
<dbReference type="InterPro" id="IPR029052">
    <property type="entry name" value="Metallo-depent_PP-like"/>
</dbReference>
<protein>
    <recommendedName>
        <fullName evidence="2">Phosphoesterase</fullName>
        <ecNumber evidence="2">3.1.4.-</ecNumber>
    </recommendedName>
</protein>